<keyword evidence="4" id="KW-0560">Oxidoreductase</keyword>
<keyword evidence="2" id="KW-0349">Heme</keyword>
<dbReference type="GO" id="GO:0016705">
    <property type="term" value="F:oxidoreductase activity, acting on paired donors, with incorporation or reduction of molecular oxygen"/>
    <property type="evidence" value="ECO:0007669"/>
    <property type="project" value="InterPro"/>
</dbReference>
<keyword evidence="6" id="KW-0503">Monooxygenase</keyword>
<proteinExistence type="inferred from homology"/>
<dbReference type="AlphaFoldDB" id="A0A7X0C3F8"/>
<organism evidence="7 8">
    <name type="scientific">Nonomuraea muscovyensis</name>
    <dbReference type="NCBI Taxonomy" id="1124761"/>
    <lineage>
        <taxon>Bacteria</taxon>
        <taxon>Bacillati</taxon>
        <taxon>Actinomycetota</taxon>
        <taxon>Actinomycetes</taxon>
        <taxon>Streptosporangiales</taxon>
        <taxon>Streptosporangiaceae</taxon>
        <taxon>Nonomuraea</taxon>
    </lineage>
</organism>
<keyword evidence="8" id="KW-1185">Reference proteome</keyword>
<dbReference type="PRINTS" id="PR00359">
    <property type="entry name" value="BP450"/>
</dbReference>
<evidence type="ECO:0000313" key="8">
    <source>
        <dbReference type="Proteomes" id="UP000583800"/>
    </source>
</evidence>
<dbReference type="Gene3D" id="1.10.630.10">
    <property type="entry name" value="Cytochrome P450"/>
    <property type="match status" value="1"/>
</dbReference>
<reference evidence="7 8" key="1">
    <citation type="submission" date="2020-08" db="EMBL/GenBank/DDBJ databases">
        <title>Sequencing the genomes of 1000 actinobacteria strains.</title>
        <authorList>
            <person name="Klenk H.-P."/>
        </authorList>
    </citation>
    <scope>NUCLEOTIDE SEQUENCE [LARGE SCALE GENOMIC DNA]</scope>
    <source>
        <strain evidence="7 8">DSM 45913</strain>
    </source>
</reference>
<dbReference type="PANTHER" id="PTHR46696">
    <property type="entry name" value="P450, PUTATIVE (EUROFUNG)-RELATED"/>
    <property type="match status" value="1"/>
</dbReference>
<evidence type="ECO:0000256" key="5">
    <source>
        <dbReference type="ARBA" id="ARBA00023004"/>
    </source>
</evidence>
<keyword evidence="5" id="KW-0408">Iron</keyword>
<sequence>MSRPPGVLPPRFDPLDPEVIADPYPFYARLRQAGPVCRAGVGTWMVLRYADVSALLNDKRLGNRRAGEDGSTPLFGAGPSGTLSQRIIAGREGPDHVTLRGLLTRSLAAARSRGWRPRVEELVDELLEPGLDGAPFDVVADLAFPLQARIVCELLGLPPAERERIWPAAVDLGRAFIPYRLPTPEAAAAADRAVAHLRECVSGWFDERARDPRDDLISHLASGLGRDGLDRADLVDNLVFLLFAGFEPTMNMVANGLSALLAHPGEQARLAADPSLTSTAVEEFLRYDAPTQYTMRIVREPIELGGRVLRPGRLLLLVLGSANRDERRFAEPDRLDVSRHPNPHVSFGGGAHHCTGWALARVEGEAVVARVLSRCAAIEPAGPAVRLDHPNFRAHESLPVRLRAA</sequence>
<dbReference type="GO" id="GO:0020037">
    <property type="term" value="F:heme binding"/>
    <property type="evidence" value="ECO:0007669"/>
    <property type="project" value="InterPro"/>
</dbReference>
<dbReference type="EMBL" id="JACHJB010000002">
    <property type="protein sequence ID" value="MBB6347799.1"/>
    <property type="molecule type" value="Genomic_DNA"/>
</dbReference>
<dbReference type="GO" id="GO:0005506">
    <property type="term" value="F:iron ion binding"/>
    <property type="evidence" value="ECO:0007669"/>
    <property type="project" value="InterPro"/>
</dbReference>
<comment type="caution">
    <text evidence="7">The sequence shown here is derived from an EMBL/GenBank/DDBJ whole genome shotgun (WGS) entry which is preliminary data.</text>
</comment>
<protein>
    <submittedName>
        <fullName evidence="7">Cytochrome P450</fullName>
    </submittedName>
</protein>
<gene>
    <name evidence="7" type="ORF">FHU36_004344</name>
</gene>
<evidence type="ECO:0000256" key="3">
    <source>
        <dbReference type="ARBA" id="ARBA00022723"/>
    </source>
</evidence>
<evidence type="ECO:0000256" key="1">
    <source>
        <dbReference type="ARBA" id="ARBA00010617"/>
    </source>
</evidence>
<dbReference type="GO" id="GO:0004497">
    <property type="term" value="F:monooxygenase activity"/>
    <property type="evidence" value="ECO:0007669"/>
    <property type="project" value="UniProtKB-KW"/>
</dbReference>
<dbReference type="CDD" id="cd20625">
    <property type="entry name" value="CYP164-like"/>
    <property type="match status" value="1"/>
</dbReference>
<dbReference type="Pfam" id="PF00067">
    <property type="entry name" value="p450"/>
    <property type="match status" value="1"/>
</dbReference>
<evidence type="ECO:0000256" key="2">
    <source>
        <dbReference type="ARBA" id="ARBA00022617"/>
    </source>
</evidence>
<keyword evidence="3" id="KW-0479">Metal-binding</keyword>
<dbReference type="InterPro" id="IPR001128">
    <property type="entry name" value="Cyt_P450"/>
</dbReference>
<dbReference type="PANTHER" id="PTHR46696:SF1">
    <property type="entry name" value="CYTOCHROME P450 YJIB-RELATED"/>
    <property type="match status" value="1"/>
</dbReference>
<dbReference type="FunFam" id="1.10.630.10:FF:000018">
    <property type="entry name" value="Cytochrome P450 monooxygenase"/>
    <property type="match status" value="1"/>
</dbReference>
<name>A0A7X0C3F8_9ACTN</name>
<dbReference type="InterPro" id="IPR036396">
    <property type="entry name" value="Cyt_P450_sf"/>
</dbReference>
<dbReference type="SUPFAM" id="SSF48264">
    <property type="entry name" value="Cytochrome P450"/>
    <property type="match status" value="1"/>
</dbReference>
<accession>A0A7X0C3F8</accession>
<evidence type="ECO:0000256" key="6">
    <source>
        <dbReference type="ARBA" id="ARBA00023033"/>
    </source>
</evidence>
<evidence type="ECO:0000313" key="7">
    <source>
        <dbReference type="EMBL" id="MBB6347799.1"/>
    </source>
</evidence>
<dbReference type="Proteomes" id="UP000583800">
    <property type="component" value="Unassembled WGS sequence"/>
</dbReference>
<evidence type="ECO:0000256" key="4">
    <source>
        <dbReference type="ARBA" id="ARBA00023002"/>
    </source>
</evidence>
<dbReference type="RefSeq" id="WP_185085682.1">
    <property type="nucleotide sequence ID" value="NZ_JACHJB010000002.1"/>
</dbReference>
<dbReference type="InterPro" id="IPR002397">
    <property type="entry name" value="Cyt_P450_B"/>
</dbReference>
<comment type="similarity">
    <text evidence="1">Belongs to the cytochrome P450 family.</text>
</comment>